<comment type="caution">
    <text evidence="1">The sequence shown here is derived from an EMBL/GenBank/DDBJ whole genome shotgun (WGS) entry which is preliminary data.</text>
</comment>
<proteinExistence type="predicted"/>
<dbReference type="AlphaFoldDB" id="A0A8H7XLZ8"/>
<reference evidence="1" key="1">
    <citation type="submission" date="2021-02" db="EMBL/GenBank/DDBJ databases">
        <title>Psilocybe cubensis genome.</title>
        <authorList>
            <person name="Mckernan K.J."/>
            <person name="Crawford S."/>
            <person name="Trippe A."/>
            <person name="Kane L.T."/>
            <person name="Mclaughlin S."/>
        </authorList>
    </citation>
    <scope>NUCLEOTIDE SEQUENCE [LARGE SCALE GENOMIC DNA]</scope>
    <source>
        <strain evidence="1">MGC-MH-2018</strain>
    </source>
</reference>
<protein>
    <submittedName>
        <fullName evidence="1">Uncharacterized protein</fullName>
    </submittedName>
</protein>
<dbReference type="EMBL" id="JAFIQS010000016">
    <property type="protein sequence ID" value="KAG5163032.1"/>
    <property type="molecule type" value="Genomic_DNA"/>
</dbReference>
<organism evidence="1">
    <name type="scientific">Psilocybe cubensis</name>
    <name type="common">Psychedelic mushroom</name>
    <name type="synonym">Stropharia cubensis</name>
    <dbReference type="NCBI Taxonomy" id="181762"/>
    <lineage>
        <taxon>Eukaryota</taxon>
        <taxon>Fungi</taxon>
        <taxon>Dikarya</taxon>
        <taxon>Basidiomycota</taxon>
        <taxon>Agaricomycotina</taxon>
        <taxon>Agaricomycetes</taxon>
        <taxon>Agaricomycetidae</taxon>
        <taxon>Agaricales</taxon>
        <taxon>Agaricineae</taxon>
        <taxon>Strophariaceae</taxon>
        <taxon>Psilocybe</taxon>
    </lineage>
</organism>
<name>A0A8H7XLZ8_PSICU</name>
<evidence type="ECO:0000313" key="1">
    <source>
        <dbReference type="EMBL" id="KAG5163032.1"/>
    </source>
</evidence>
<accession>A0A8H7XLZ8</accession>
<sequence>MVFAQDANLASAYILKFISANEHHEAVAFFNNEEFVAQHVAPDLNATISLNAKTKSFTVGISLPGGAVNKSTWTYERPGTLIQDLHNVKGTLYTAKNANPPPLGESEFWIQQYPSTIPGEVGRTVVEFYTDKIITAVFKTNNDNYGASGSGVWSIPGPHSGA</sequence>
<gene>
    <name evidence="1" type="ORF">JR316_011899</name>
</gene>